<dbReference type="STRING" id="31234.E3LRY7"/>
<dbReference type="GO" id="GO:0005876">
    <property type="term" value="C:spindle microtubule"/>
    <property type="evidence" value="ECO:0007669"/>
    <property type="project" value="TreeGrafter"/>
</dbReference>
<dbReference type="GO" id="GO:0040001">
    <property type="term" value="P:establishment of mitotic spindle localization"/>
    <property type="evidence" value="ECO:0007669"/>
    <property type="project" value="UniProtKB-ARBA"/>
</dbReference>
<feature type="domain" description="TOG" evidence="7">
    <location>
        <begin position="817"/>
        <end position="1055"/>
    </location>
</feature>
<feature type="compositionally biased region" description="Low complexity" evidence="6">
    <location>
        <begin position="431"/>
        <end position="444"/>
    </location>
</feature>
<organism evidence="9">
    <name type="scientific">Caenorhabditis remanei</name>
    <name type="common">Caenorhabditis vulgaris</name>
    <dbReference type="NCBI Taxonomy" id="31234"/>
    <lineage>
        <taxon>Eukaryota</taxon>
        <taxon>Metazoa</taxon>
        <taxon>Ecdysozoa</taxon>
        <taxon>Nematoda</taxon>
        <taxon>Chromadorea</taxon>
        <taxon>Rhabditida</taxon>
        <taxon>Rhabditina</taxon>
        <taxon>Rhabditomorpha</taxon>
        <taxon>Rhabditoidea</taxon>
        <taxon>Rhabditidae</taxon>
        <taxon>Peloderinae</taxon>
        <taxon>Caenorhabditis</taxon>
    </lineage>
</organism>
<dbReference type="GO" id="GO:0045180">
    <property type="term" value="C:basal cortex"/>
    <property type="evidence" value="ECO:0007669"/>
    <property type="project" value="TreeGrafter"/>
</dbReference>
<dbReference type="SUPFAM" id="SSF48371">
    <property type="entry name" value="ARM repeat"/>
    <property type="match status" value="1"/>
</dbReference>
<keyword evidence="5" id="KW-0206">Cytoskeleton</keyword>
<feature type="compositionally biased region" description="Polar residues" evidence="6">
    <location>
        <begin position="293"/>
        <end position="304"/>
    </location>
</feature>
<reference evidence="8" key="1">
    <citation type="submission" date="2007-07" db="EMBL/GenBank/DDBJ databases">
        <title>PCAP assembly of the Caenorhabditis remanei genome.</title>
        <authorList>
            <consortium name="The Caenorhabditis remanei Sequencing Consortium"/>
            <person name="Wilson R.K."/>
        </authorList>
    </citation>
    <scope>NUCLEOTIDE SEQUENCE [LARGE SCALE GENOMIC DNA]</scope>
    <source>
        <strain evidence="8">PB4641</strain>
    </source>
</reference>
<evidence type="ECO:0000256" key="3">
    <source>
        <dbReference type="ARBA" id="ARBA00022490"/>
    </source>
</evidence>
<dbReference type="InterPro" id="IPR034085">
    <property type="entry name" value="TOG"/>
</dbReference>
<comment type="similarity">
    <text evidence="2">Belongs to the CLASP family.</text>
</comment>
<dbReference type="InParanoid" id="E3LRY7"/>
<evidence type="ECO:0000256" key="4">
    <source>
        <dbReference type="ARBA" id="ARBA00022701"/>
    </source>
</evidence>
<dbReference type="GO" id="GO:0090307">
    <property type="term" value="P:mitotic spindle assembly"/>
    <property type="evidence" value="ECO:0007669"/>
    <property type="project" value="TreeGrafter"/>
</dbReference>
<accession>E3LRY7</accession>
<dbReference type="PANTHER" id="PTHR21567">
    <property type="entry name" value="CLASP"/>
    <property type="match status" value="1"/>
</dbReference>
<feature type="compositionally biased region" description="Polar residues" evidence="6">
    <location>
        <begin position="445"/>
        <end position="465"/>
    </location>
</feature>
<feature type="domain" description="TOG" evidence="7">
    <location>
        <begin position="62"/>
        <end position="300"/>
    </location>
</feature>
<feature type="compositionally biased region" description="Polar residues" evidence="6">
    <location>
        <begin position="349"/>
        <end position="374"/>
    </location>
</feature>
<evidence type="ECO:0000256" key="1">
    <source>
        <dbReference type="ARBA" id="ARBA00004245"/>
    </source>
</evidence>
<protein>
    <submittedName>
        <fullName evidence="8">CRE-CLS-2 protein</fullName>
    </submittedName>
</protein>
<dbReference type="Gene3D" id="1.25.10.10">
    <property type="entry name" value="Leucine-rich Repeat Variant"/>
    <property type="match status" value="3"/>
</dbReference>
<name>E3LRY7_CAERE</name>
<dbReference type="OMA" id="QIFTCIT"/>
<evidence type="ECO:0000256" key="6">
    <source>
        <dbReference type="SAM" id="MobiDB-lite"/>
    </source>
</evidence>
<keyword evidence="3" id="KW-0963">Cytoplasm</keyword>
<comment type="subcellular location">
    <subcellularLocation>
        <location evidence="1">Cytoplasm</location>
        <location evidence="1">Cytoskeleton</location>
    </subcellularLocation>
</comment>
<dbReference type="eggNOG" id="KOG2956">
    <property type="taxonomic scope" value="Eukaryota"/>
</dbReference>
<dbReference type="EMBL" id="DS268414">
    <property type="protein sequence ID" value="EFP09479.1"/>
    <property type="molecule type" value="Genomic_DNA"/>
</dbReference>
<dbReference type="GO" id="GO:0030953">
    <property type="term" value="P:astral microtubule organization"/>
    <property type="evidence" value="ECO:0007669"/>
    <property type="project" value="UniProtKB-ARBA"/>
</dbReference>
<dbReference type="GO" id="GO:0000776">
    <property type="term" value="C:kinetochore"/>
    <property type="evidence" value="ECO:0007669"/>
    <property type="project" value="TreeGrafter"/>
</dbReference>
<dbReference type="Proteomes" id="UP000008281">
    <property type="component" value="Unassembled WGS sequence"/>
</dbReference>
<evidence type="ECO:0000313" key="9">
    <source>
        <dbReference type="Proteomes" id="UP000008281"/>
    </source>
</evidence>
<dbReference type="FunCoup" id="E3LRY7">
    <property type="interactions" value="2909"/>
</dbReference>
<dbReference type="GO" id="GO:0005881">
    <property type="term" value="C:cytoplasmic microtubule"/>
    <property type="evidence" value="ECO:0007669"/>
    <property type="project" value="TreeGrafter"/>
</dbReference>
<dbReference type="InterPro" id="IPR011989">
    <property type="entry name" value="ARM-like"/>
</dbReference>
<dbReference type="Pfam" id="PF12348">
    <property type="entry name" value="CLASP_N"/>
    <property type="match status" value="1"/>
</dbReference>
<proteinExistence type="inferred from homology"/>
<dbReference type="OrthoDB" id="46159at2759"/>
<gene>
    <name evidence="8" type="primary">Cre-cls-2</name>
    <name evidence="8" type="ORF">CRE_25508</name>
</gene>
<evidence type="ECO:0000256" key="2">
    <source>
        <dbReference type="ARBA" id="ARBA00009549"/>
    </source>
</evidence>
<feature type="compositionally biased region" description="Low complexity" evidence="6">
    <location>
        <begin position="401"/>
        <end position="412"/>
    </location>
</feature>
<dbReference type="HOGENOM" id="CLU_005060_1_0_1"/>
<dbReference type="InterPro" id="IPR024395">
    <property type="entry name" value="CLASP_N_dom"/>
</dbReference>
<dbReference type="AlphaFoldDB" id="E3LRY7"/>
<feature type="region of interest" description="Disordered" evidence="6">
    <location>
        <begin position="289"/>
        <end position="312"/>
    </location>
</feature>
<keyword evidence="9" id="KW-1185">Reference proteome</keyword>
<evidence type="ECO:0000259" key="7">
    <source>
        <dbReference type="SMART" id="SM01349"/>
    </source>
</evidence>
<dbReference type="SMART" id="SM01349">
    <property type="entry name" value="TOG"/>
    <property type="match status" value="2"/>
</dbReference>
<feature type="region of interest" description="Disordered" evidence="6">
    <location>
        <begin position="349"/>
        <end position="490"/>
    </location>
</feature>
<evidence type="ECO:0000313" key="8">
    <source>
        <dbReference type="EMBL" id="EFP09479.1"/>
    </source>
</evidence>
<sequence>MFRDFDLFPLWKGFFHQPVSIKIFQAVMSRVVSRTAPGGTCVLNKDDFKKSFEDVPKITVSSPADAKAKFDKVIAILSRSQEDWNKRREQVGFSLQVIRSIVIHGEEIIGRDQLLSQLVRLTDCLDLSVRDLRSQILREAAVTCSFLFERYGNDVHQIAERCLPSAFSQLAVSTKVMATSGATLAQFLVQYVQTKQIFTCITSYATSKDKNQRRQLCLMLEIVIEHWNDKLKKTVLVQIAELIKSAISDADPETRTAGRKAFNKLDSMHPEEADKLFASVDASRQKMLRANDAASSSTSINSERGTAPFRSKLSAGSIGGIRNVPNISSKFLAQRSASAIDTKQITRMTTSVSRTPNTKPMTTRTLSKVDTSPGGSKFARPTMGTLGPRTTSNLRARGGVPSSQPSSRNGSPPRRPSTTGTLPTEMQRVKSNLGSSSFVSSLTSEQAESLQKAMNTAKESLGQPSRTDDDEFLLPKRPKPPQSLHTPQKTAVDISKVEAVIRACSSTSANEKRDGIKSLSSIVSDPSLSPIELKNIGQVLNRLLGEATNPIVLESVASFVKAHHSRLSDWLKLGLGKMFSKKGSEMMQNMKKQISKTINIILSSFDPALQLKATCELMCDPIHLLTPKARVALLEYLIELLEKHMERGSHFNTKEVKATILKMFSWMTDQRNAQLITPHGEKVLCALFALNGADFSALFSEFNPDYRDWAYRILQSHGHNQHAPPSETPSPGRDAHVRANISNTAAQIEDFVIARNHELSAEKSPLSRGLLSSGYKRVDAEPLRPLTSEMNTQRVEEEISFNESFDRLKVSLNSTTHLIDDVREQSEYVTSKLAQVSEGSGTEQYEGLMSIQTMLCEGSFTLWEQNFPKLLIAVFDVLSKSQSDQNKKVALRVLTRMCTSQASRLFDSTEIAICKVLEAAVNSTDGTMNVTVDDCLKTLATHLPLAKIVNVSQLILKEEKVQEAKASLVLKMMTKLFEGLPADELTPIIDDLAPCAIQAYDSPSSGVRKTAVYCLVAMVNKLGMQAMNPHLQRLSSGKMNLVQVYVNRAMSSSSHSHV</sequence>
<dbReference type="GO" id="GO:0005815">
    <property type="term" value="C:microtubule organizing center"/>
    <property type="evidence" value="ECO:0007669"/>
    <property type="project" value="TreeGrafter"/>
</dbReference>
<dbReference type="GO" id="GO:0072686">
    <property type="term" value="C:mitotic spindle"/>
    <property type="evidence" value="ECO:0007669"/>
    <property type="project" value="TreeGrafter"/>
</dbReference>
<dbReference type="PANTHER" id="PTHR21567:SF9">
    <property type="entry name" value="CLIP-ASSOCIATING PROTEIN"/>
    <property type="match status" value="1"/>
</dbReference>
<dbReference type="GO" id="GO:0008017">
    <property type="term" value="F:microtubule binding"/>
    <property type="evidence" value="ECO:0007669"/>
    <property type="project" value="TreeGrafter"/>
</dbReference>
<evidence type="ECO:0000256" key="5">
    <source>
        <dbReference type="ARBA" id="ARBA00023212"/>
    </source>
</evidence>
<dbReference type="InterPro" id="IPR016024">
    <property type="entry name" value="ARM-type_fold"/>
</dbReference>
<dbReference type="FunFam" id="1.25.10.10:FF:000607">
    <property type="entry name" value="Protein CLASP-2"/>
    <property type="match status" value="1"/>
</dbReference>
<keyword evidence="4" id="KW-0493">Microtubule</keyword>